<feature type="region of interest" description="Disordered" evidence="1">
    <location>
        <begin position="78"/>
        <end position="102"/>
    </location>
</feature>
<dbReference type="AlphaFoldDB" id="B8BA81"/>
<feature type="region of interest" description="Disordered" evidence="1">
    <location>
        <begin position="116"/>
        <end position="141"/>
    </location>
</feature>
<organism evidence="2 3">
    <name type="scientific">Oryza sativa subsp. indica</name>
    <name type="common">Rice</name>
    <dbReference type="NCBI Taxonomy" id="39946"/>
    <lineage>
        <taxon>Eukaryota</taxon>
        <taxon>Viridiplantae</taxon>
        <taxon>Streptophyta</taxon>
        <taxon>Embryophyta</taxon>
        <taxon>Tracheophyta</taxon>
        <taxon>Spermatophyta</taxon>
        <taxon>Magnoliopsida</taxon>
        <taxon>Liliopsida</taxon>
        <taxon>Poales</taxon>
        <taxon>Poaceae</taxon>
        <taxon>BOP clade</taxon>
        <taxon>Oryzoideae</taxon>
        <taxon>Oryzeae</taxon>
        <taxon>Oryzinae</taxon>
        <taxon>Oryza</taxon>
        <taxon>Oryza sativa</taxon>
    </lineage>
</organism>
<sequence>MSKHGVEMHCKYCMSLATTKGLRAQKNWTEAHTQPQRAATTTVEESDPISPEAQSQPHFPTHDQLLTQIPNAMVSQMFDESSQVSQMNLAPGPLPDNQFVMTNTPTVRPTLLTTATKAGKARATKRKAAVVAPAKKATKKR</sequence>
<dbReference type="OMA" id="HEEARHQ"/>
<evidence type="ECO:0000256" key="1">
    <source>
        <dbReference type="SAM" id="MobiDB-lite"/>
    </source>
</evidence>
<dbReference type="Gramene" id="BGIOSGA028548-TA">
    <property type="protein sequence ID" value="BGIOSGA028548-PA"/>
    <property type="gene ID" value="BGIOSGA028548"/>
</dbReference>
<evidence type="ECO:0000313" key="2">
    <source>
        <dbReference type="EMBL" id="EEC83476.1"/>
    </source>
</evidence>
<feature type="compositionally biased region" description="Polar residues" evidence="1">
    <location>
        <begin position="28"/>
        <end position="43"/>
    </location>
</feature>
<dbReference type="Proteomes" id="UP000007015">
    <property type="component" value="Chromosome 8"/>
</dbReference>
<feature type="compositionally biased region" description="Basic residues" evidence="1">
    <location>
        <begin position="119"/>
        <end position="128"/>
    </location>
</feature>
<dbReference type="EMBL" id="CM000133">
    <property type="protein sequence ID" value="EEC83476.1"/>
    <property type="molecule type" value="Genomic_DNA"/>
</dbReference>
<protein>
    <submittedName>
        <fullName evidence="2">Uncharacterized protein</fullName>
    </submittedName>
</protein>
<name>B8BA81_ORYSI</name>
<proteinExistence type="predicted"/>
<feature type="region of interest" description="Disordered" evidence="1">
    <location>
        <begin position="28"/>
        <end position="59"/>
    </location>
</feature>
<feature type="compositionally biased region" description="Polar residues" evidence="1">
    <location>
        <begin position="78"/>
        <end position="88"/>
    </location>
</feature>
<evidence type="ECO:0000313" key="3">
    <source>
        <dbReference type="Proteomes" id="UP000007015"/>
    </source>
</evidence>
<dbReference type="HOGENOM" id="CLU_1828523_0_0_1"/>
<keyword evidence="3" id="KW-1185">Reference proteome</keyword>
<accession>B8BA81</accession>
<reference evidence="2 3" key="1">
    <citation type="journal article" date="2005" name="PLoS Biol.">
        <title>The genomes of Oryza sativa: a history of duplications.</title>
        <authorList>
            <person name="Yu J."/>
            <person name="Wang J."/>
            <person name="Lin W."/>
            <person name="Li S."/>
            <person name="Li H."/>
            <person name="Zhou J."/>
            <person name="Ni P."/>
            <person name="Dong W."/>
            <person name="Hu S."/>
            <person name="Zeng C."/>
            <person name="Zhang J."/>
            <person name="Zhang Y."/>
            <person name="Li R."/>
            <person name="Xu Z."/>
            <person name="Li S."/>
            <person name="Li X."/>
            <person name="Zheng H."/>
            <person name="Cong L."/>
            <person name="Lin L."/>
            <person name="Yin J."/>
            <person name="Geng J."/>
            <person name="Li G."/>
            <person name="Shi J."/>
            <person name="Liu J."/>
            <person name="Lv H."/>
            <person name="Li J."/>
            <person name="Wang J."/>
            <person name="Deng Y."/>
            <person name="Ran L."/>
            <person name="Shi X."/>
            <person name="Wang X."/>
            <person name="Wu Q."/>
            <person name="Li C."/>
            <person name="Ren X."/>
            <person name="Wang J."/>
            <person name="Wang X."/>
            <person name="Li D."/>
            <person name="Liu D."/>
            <person name="Zhang X."/>
            <person name="Ji Z."/>
            <person name="Zhao W."/>
            <person name="Sun Y."/>
            <person name="Zhang Z."/>
            <person name="Bao J."/>
            <person name="Han Y."/>
            <person name="Dong L."/>
            <person name="Ji J."/>
            <person name="Chen P."/>
            <person name="Wu S."/>
            <person name="Liu J."/>
            <person name="Xiao Y."/>
            <person name="Bu D."/>
            <person name="Tan J."/>
            <person name="Yang L."/>
            <person name="Ye C."/>
            <person name="Zhang J."/>
            <person name="Xu J."/>
            <person name="Zhou Y."/>
            <person name="Yu Y."/>
            <person name="Zhang B."/>
            <person name="Zhuang S."/>
            <person name="Wei H."/>
            <person name="Liu B."/>
            <person name="Lei M."/>
            <person name="Yu H."/>
            <person name="Li Y."/>
            <person name="Xu H."/>
            <person name="Wei S."/>
            <person name="He X."/>
            <person name="Fang L."/>
            <person name="Zhang Z."/>
            <person name="Zhang Y."/>
            <person name="Huang X."/>
            <person name="Su Z."/>
            <person name="Tong W."/>
            <person name="Li J."/>
            <person name="Tong Z."/>
            <person name="Li S."/>
            <person name="Ye J."/>
            <person name="Wang L."/>
            <person name="Fang L."/>
            <person name="Lei T."/>
            <person name="Chen C."/>
            <person name="Chen H."/>
            <person name="Xu Z."/>
            <person name="Li H."/>
            <person name="Huang H."/>
            <person name="Zhang F."/>
            <person name="Xu H."/>
            <person name="Li N."/>
            <person name="Zhao C."/>
            <person name="Li S."/>
            <person name="Dong L."/>
            <person name="Huang Y."/>
            <person name="Li L."/>
            <person name="Xi Y."/>
            <person name="Qi Q."/>
            <person name="Li W."/>
            <person name="Zhang B."/>
            <person name="Hu W."/>
            <person name="Zhang Y."/>
            <person name="Tian X."/>
            <person name="Jiao Y."/>
            <person name="Liang X."/>
            <person name="Jin J."/>
            <person name="Gao L."/>
            <person name="Zheng W."/>
            <person name="Hao B."/>
            <person name="Liu S."/>
            <person name="Wang W."/>
            <person name="Yuan L."/>
            <person name="Cao M."/>
            <person name="McDermott J."/>
            <person name="Samudrala R."/>
            <person name="Wang J."/>
            <person name="Wong G.K."/>
            <person name="Yang H."/>
        </authorList>
    </citation>
    <scope>NUCLEOTIDE SEQUENCE [LARGE SCALE GENOMIC DNA]</scope>
    <source>
        <strain evidence="3">cv. 93-11</strain>
    </source>
</reference>
<gene>
    <name evidence="2" type="ORF">OsI_28988</name>
</gene>